<organism evidence="1 2">
    <name type="scientific">Rangifer tarandus platyrhynchus</name>
    <name type="common">Svalbard reindeer</name>
    <dbReference type="NCBI Taxonomy" id="3082113"/>
    <lineage>
        <taxon>Eukaryota</taxon>
        <taxon>Metazoa</taxon>
        <taxon>Chordata</taxon>
        <taxon>Craniata</taxon>
        <taxon>Vertebrata</taxon>
        <taxon>Euteleostomi</taxon>
        <taxon>Mammalia</taxon>
        <taxon>Eutheria</taxon>
        <taxon>Laurasiatheria</taxon>
        <taxon>Artiodactyla</taxon>
        <taxon>Ruminantia</taxon>
        <taxon>Pecora</taxon>
        <taxon>Cervidae</taxon>
        <taxon>Odocoileinae</taxon>
        <taxon>Rangifer</taxon>
    </lineage>
</organism>
<proteinExistence type="predicted"/>
<evidence type="ECO:0000313" key="2">
    <source>
        <dbReference type="Proteomes" id="UP001162501"/>
    </source>
</evidence>
<evidence type="ECO:0000313" key="1">
    <source>
        <dbReference type="EMBL" id="CAI9695879.1"/>
    </source>
</evidence>
<dbReference type="Proteomes" id="UP001162501">
    <property type="component" value="Chromosome 15"/>
</dbReference>
<sequence length="81" mass="8720">MRSRAAAACGGLSIPPLKLSARDRKEARKECPKATAAFCLQWGPGDSESASLLQKAQPPPRSAAQLHERPGKVVHFLEARD</sequence>
<name>A0ACB0E6C6_RANTA</name>
<reference evidence="1" key="1">
    <citation type="submission" date="2023-05" db="EMBL/GenBank/DDBJ databases">
        <authorList>
            <consortium name="ELIXIR-Norway"/>
        </authorList>
    </citation>
    <scope>NUCLEOTIDE SEQUENCE</scope>
</reference>
<dbReference type="EMBL" id="OX596099">
    <property type="protein sequence ID" value="CAI9695879.1"/>
    <property type="molecule type" value="Genomic_DNA"/>
</dbReference>
<protein>
    <submittedName>
        <fullName evidence="1">Uncharacterized protein</fullName>
    </submittedName>
</protein>
<accession>A0ACB0E6C6</accession>
<gene>
    <name evidence="1" type="ORF">MRATA1EN3_LOCUS7092</name>
</gene>